<dbReference type="GO" id="GO:0046872">
    <property type="term" value="F:metal ion binding"/>
    <property type="evidence" value="ECO:0007669"/>
    <property type="project" value="UniProtKB-KW"/>
</dbReference>
<dbReference type="InterPro" id="IPR001757">
    <property type="entry name" value="P_typ_ATPase"/>
</dbReference>
<sequence>MVSFEVLHSLPGRTRLRLSPTNLPSYQIEYYFRTFPFITSALYSEVTRSLLLYHDDALTSSDLLFLLSKQKQENEKTPQQSEQLSTKHEMITVGIASASLLLDVVLKSSPLFVSRFGIAAQLPTLLALFASREIFKNGIKSLIAEHKPNADTLSAAAIAASLLKNSPRSAMMIQIMSSISELLTQYTMYRTRRYVRDMLALDAPCAWLVNEDGNETKVVVDSLKPGDVIAVFEGEKVSVDGTIINGYGTLDESPITGEYLPKEAGIGAPAFAGSVLQSGMLVMKVEKVGDATALNRIIHLIEEAQTKQAPIQMYADRTAEKLVPVSFAIAGLIYLTTRSWDRVLNMLVIDFVCGIKLSTAAAISASIGKAAQKGMLIKGGHYLEKLSKVDTLILDKTGTITEGRPIVKDVIAYGDFSKEDVIRYAASAEEHSSHPIAHAIIKQAEKWKVDVPEHDHESIEMVVGRGIRAVVEKQVLLVGNMAYMKEEGVQLPVMEELENKLNKQGNSVYVACNSSLIGVITVEDKIRPGMNRAIYQMRRAGVDEVLMLTGDKEEAAKSLMRSLSIDSYKAEVLPEEKAEFVRAFREKNNTVMMVGEGINDAPALAYADIGLTIGAKRTDIAVEASDVIISSDDPLMLPEVVRLSKRTMKTIQRNFAATILINSAAILLGALGIISPVVGAGIHNAATIGVVANSAKILWMKES</sequence>
<name>A0A366XVH3_9BACI</name>
<dbReference type="SUPFAM" id="SSF56784">
    <property type="entry name" value="HAD-like"/>
    <property type="match status" value="1"/>
</dbReference>
<feature type="domain" description="P-type ATPase A" evidence="11">
    <location>
        <begin position="206"/>
        <end position="302"/>
    </location>
</feature>
<dbReference type="SFLD" id="SFLDG00002">
    <property type="entry name" value="C1.7:_P-type_atpase_like"/>
    <property type="match status" value="1"/>
</dbReference>
<dbReference type="NCBIfam" id="TIGR01494">
    <property type="entry name" value="ATPase_P-type"/>
    <property type="match status" value="1"/>
</dbReference>
<dbReference type="OrthoDB" id="9813266at2"/>
<comment type="catalytic activity">
    <reaction evidence="9">
        <text>Cd(2+)(in) + ATP + H2O = Cd(2+)(out) + ADP + phosphate + H(+)</text>
        <dbReference type="Rhea" id="RHEA:12132"/>
        <dbReference type="ChEBI" id="CHEBI:15377"/>
        <dbReference type="ChEBI" id="CHEBI:15378"/>
        <dbReference type="ChEBI" id="CHEBI:30616"/>
        <dbReference type="ChEBI" id="CHEBI:43474"/>
        <dbReference type="ChEBI" id="CHEBI:48775"/>
        <dbReference type="ChEBI" id="CHEBI:456216"/>
        <dbReference type="EC" id="7.2.2.21"/>
    </reaction>
</comment>
<dbReference type="InterPro" id="IPR027256">
    <property type="entry name" value="P-typ_ATPase_IB"/>
</dbReference>
<accession>A0A366XVH3</accession>
<evidence type="ECO:0000256" key="10">
    <source>
        <dbReference type="RuleBase" id="RU362081"/>
    </source>
</evidence>
<dbReference type="PANTHER" id="PTHR48085">
    <property type="entry name" value="CADMIUM/ZINC-TRANSPORTING ATPASE HMA2-RELATED"/>
    <property type="match status" value="1"/>
</dbReference>
<comment type="subcellular location">
    <subcellularLocation>
        <location evidence="10">Cell membrane</location>
    </subcellularLocation>
    <subcellularLocation>
        <location evidence="1">Membrane</location>
        <topology evidence="1">Multi-pass membrane protein</topology>
    </subcellularLocation>
</comment>
<dbReference type="Proteomes" id="UP000253314">
    <property type="component" value="Unassembled WGS sequence"/>
</dbReference>
<keyword evidence="13" id="KW-1185">Reference proteome</keyword>
<dbReference type="RefSeq" id="WP_113806801.1">
    <property type="nucleotide sequence ID" value="NZ_QOCW01000016.1"/>
</dbReference>
<dbReference type="GO" id="GO:0016887">
    <property type="term" value="F:ATP hydrolysis activity"/>
    <property type="evidence" value="ECO:0007669"/>
    <property type="project" value="InterPro"/>
</dbReference>
<dbReference type="GO" id="GO:0005524">
    <property type="term" value="F:ATP binding"/>
    <property type="evidence" value="ECO:0007669"/>
    <property type="project" value="UniProtKB-UniRule"/>
</dbReference>
<dbReference type="InterPro" id="IPR008250">
    <property type="entry name" value="ATPase_P-typ_transduc_dom_A_sf"/>
</dbReference>
<dbReference type="GO" id="GO:0008551">
    <property type="term" value="F:P-type cadmium transporter activity"/>
    <property type="evidence" value="ECO:0007669"/>
    <property type="project" value="UniProtKB-EC"/>
</dbReference>
<dbReference type="SFLD" id="SFLDF00027">
    <property type="entry name" value="p-type_atpase"/>
    <property type="match status" value="1"/>
</dbReference>
<comment type="caution">
    <text evidence="12">The sequence shown here is derived from an EMBL/GenBank/DDBJ whole genome shotgun (WGS) entry which is preliminary data.</text>
</comment>
<dbReference type="Pfam" id="PF00122">
    <property type="entry name" value="E1-E2_ATPase"/>
    <property type="match status" value="1"/>
</dbReference>
<evidence type="ECO:0000313" key="12">
    <source>
        <dbReference type="EMBL" id="RBW68759.1"/>
    </source>
</evidence>
<dbReference type="PRINTS" id="PR00119">
    <property type="entry name" value="CATATPASE"/>
</dbReference>
<evidence type="ECO:0000256" key="9">
    <source>
        <dbReference type="ARBA" id="ARBA00049338"/>
    </source>
</evidence>
<dbReference type="SFLD" id="SFLDS00003">
    <property type="entry name" value="Haloacid_Dehalogenase"/>
    <property type="match status" value="1"/>
</dbReference>
<dbReference type="PRINTS" id="PR00120">
    <property type="entry name" value="HATPASE"/>
</dbReference>
<evidence type="ECO:0000256" key="8">
    <source>
        <dbReference type="ARBA" id="ARBA00039103"/>
    </source>
</evidence>
<keyword evidence="3" id="KW-0104">Cadmium</keyword>
<keyword evidence="5" id="KW-1278">Translocase</keyword>
<reference evidence="12 13" key="1">
    <citation type="submission" date="2018-07" db="EMBL/GenBank/DDBJ databases">
        <title>Lottiidibacillus patelloidae gen. nov., sp. nov., isolated from the intestinal tract of a marine limpet and the reclassification of B. taeanensis BH030017T, B. algicola KMM 3737T and B. hwajinpoensis SW-72T as genus Lottiidibacillus.</title>
        <authorList>
            <person name="Liu R."/>
            <person name="Huang Z."/>
        </authorList>
    </citation>
    <scope>NUCLEOTIDE SEQUENCE [LARGE SCALE GENOMIC DNA]</scope>
    <source>
        <strain evidence="12 13">BH030017</strain>
    </source>
</reference>
<feature type="transmembrane region" description="Helical" evidence="10">
    <location>
        <begin position="655"/>
        <end position="674"/>
    </location>
</feature>
<evidence type="ECO:0000256" key="1">
    <source>
        <dbReference type="ARBA" id="ARBA00004141"/>
    </source>
</evidence>
<dbReference type="InterPro" id="IPR051014">
    <property type="entry name" value="Cation_Transport_ATPase_IB"/>
</dbReference>
<dbReference type="AlphaFoldDB" id="A0A366XVH3"/>
<keyword evidence="10" id="KW-0067">ATP-binding</keyword>
<dbReference type="Gene3D" id="3.40.1110.10">
    <property type="entry name" value="Calcium-transporting ATPase, cytoplasmic domain N"/>
    <property type="match status" value="1"/>
</dbReference>
<comment type="similarity">
    <text evidence="2 10">Belongs to the cation transport ATPase (P-type) (TC 3.A.3) family. Type IB subfamily.</text>
</comment>
<evidence type="ECO:0000256" key="4">
    <source>
        <dbReference type="ARBA" id="ARBA00022692"/>
    </source>
</evidence>
<keyword evidence="10" id="KW-0547">Nucleotide-binding</keyword>
<dbReference type="EC" id="7.2.2.21" evidence="8"/>
<keyword evidence="10" id="KW-1003">Cell membrane</keyword>
<evidence type="ECO:0000259" key="11">
    <source>
        <dbReference type="Pfam" id="PF00122"/>
    </source>
</evidence>
<dbReference type="PANTHER" id="PTHR48085:SF5">
    <property type="entry name" value="CADMIUM_ZINC-TRANSPORTING ATPASE HMA4-RELATED"/>
    <property type="match status" value="1"/>
</dbReference>
<dbReference type="GO" id="GO:0005886">
    <property type="term" value="C:plasma membrane"/>
    <property type="evidence" value="ECO:0007669"/>
    <property type="project" value="UniProtKB-SubCell"/>
</dbReference>
<dbReference type="InterPro" id="IPR059000">
    <property type="entry name" value="ATPase_P-type_domA"/>
</dbReference>
<evidence type="ECO:0000256" key="3">
    <source>
        <dbReference type="ARBA" id="ARBA00022539"/>
    </source>
</evidence>
<dbReference type="SUPFAM" id="SSF81653">
    <property type="entry name" value="Calcium ATPase, transduction domain A"/>
    <property type="match status" value="1"/>
</dbReference>
<dbReference type="InterPro" id="IPR044492">
    <property type="entry name" value="P_typ_ATPase_HD_dom"/>
</dbReference>
<dbReference type="EMBL" id="QOCW01000016">
    <property type="protein sequence ID" value="RBW68759.1"/>
    <property type="molecule type" value="Genomic_DNA"/>
</dbReference>
<dbReference type="InterPro" id="IPR023299">
    <property type="entry name" value="ATPase_P-typ_cyto_dom_N"/>
</dbReference>
<protein>
    <recommendedName>
        <fullName evidence="8">Cd(2+)-exporting ATPase</fullName>
        <ecNumber evidence="8">7.2.2.21</ecNumber>
    </recommendedName>
</protein>
<dbReference type="InterPro" id="IPR023214">
    <property type="entry name" value="HAD_sf"/>
</dbReference>
<dbReference type="InterPro" id="IPR036412">
    <property type="entry name" value="HAD-like_sf"/>
</dbReference>
<evidence type="ECO:0000313" key="13">
    <source>
        <dbReference type="Proteomes" id="UP000253314"/>
    </source>
</evidence>
<keyword evidence="6 10" id="KW-1133">Transmembrane helix</keyword>
<evidence type="ECO:0000256" key="7">
    <source>
        <dbReference type="ARBA" id="ARBA00023136"/>
    </source>
</evidence>
<dbReference type="NCBIfam" id="TIGR01525">
    <property type="entry name" value="ATPase-IB_hvy"/>
    <property type="match status" value="1"/>
</dbReference>
<evidence type="ECO:0000256" key="6">
    <source>
        <dbReference type="ARBA" id="ARBA00022989"/>
    </source>
</evidence>
<keyword evidence="7 10" id="KW-0472">Membrane</keyword>
<gene>
    <name evidence="12" type="ORF">DS031_14530</name>
</gene>
<keyword evidence="4 10" id="KW-0812">Transmembrane</keyword>
<dbReference type="Gene3D" id="2.70.150.10">
    <property type="entry name" value="Calcium-transporting ATPase, cytoplasmic transduction domain A"/>
    <property type="match status" value="1"/>
</dbReference>
<dbReference type="Pfam" id="PF00702">
    <property type="entry name" value="Hydrolase"/>
    <property type="match status" value="1"/>
</dbReference>
<organism evidence="12 13">
    <name type="scientific">Bacillus taeanensis</name>
    <dbReference type="NCBI Taxonomy" id="273032"/>
    <lineage>
        <taxon>Bacteria</taxon>
        <taxon>Bacillati</taxon>
        <taxon>Bacillota</taxon>
        <taxon>Bacilli</taxon>
        <taxon>Bacillales</taxon>
        <taxon>Bacillaceae</taxon>
        <taxon>Bacillus</taxon>
    </lineage>
</organism>
<proteinExistence type="inferred from homology"/>
<dbReference type="PROSITE" id="PS00154">
    <property type="entry name" value="ATPASE_E1_E2"/>
    <property type="match status" value="1"/>
</dbReference>
<evidence type="ECO:0000256" key="5">
    <source>
        <dbReference type="ARBA" id="ARBA00022967"/>
    </source>
</evidence>
<keyword evidence="10" id="KW-0479">Metal-binding</keyword>
<comment type="caution">
    <text evidence="10">Lacks conserved residue(s) required for the propagation of feature annotation.</text>
</comment>
<evidence type="ECO:0000256" key="2">
    <source>
        <dbReference type="ARBA" id="ARBA00006024"/>
    </source>
</evidence>
<dbReference type="Gene3D" id="3.40.50.1000">
    <property type="entry name" value="HAD superfamily/HAD-like"/>
    <property type="match status" value="1"/>
</dbReference>
<dbReference type="InterPro" id="IPR018303">
    <property type="entry name" value="ATPase_P-typ_P_site"/>
</dbReference>